<feature type="compositionally biased region" description="Acidic residues" evidence="1">
    <location>
        <begin position="1"/>
        <end position="12"/>
    </location>
</feature>
<dbReference type="GeneID" id="107421509"/>
<evidence type="ECO:0000313" key="2">
    <source>
        <dbReference type="Proteomes" id="UP001652623"/>
    </source>
</evidence>
<dbReference type="InParanoid" id="A0A6P3ZWS3"/>
<dbReference type="AlphaFoldDB" id="A0A6P3ZWS3"/>
<dbReference type="Proteomes" id="UP001652623">
    <property type="component" value="Chromosome 9"/>
</dbReference>
<feature type="compositionally biased region" description="Pro residues" evidence="1">
    <location>
        <begin position="22"/>
        <end position="33"/>
    </location>
</feature>
<evidence type="ECO:0000313" key="3">
    <source>
        <dbReference type="RefSeq" id="XP_015886246.3"/>
    </source>
</evidence>
<sequence>MKPDQQQDDETQNPEIPNGSKPLPPPPPPPPPSSSSSSPPRKKTRDLPTLSECHACKFRIDIADGKSKLHTLYSEWRIVLLCKKCFAGVESSEICSYCFGSVSEEDRCVTCSECNRRVHRDCFSEYKTFASRSRSSCLDSEKLSVCMDCWIPRPLASWRGVVLSDRNGKRKRRNGGSESGIRLSDNGVLEDVVKDANSMVEKKSEAAAEARERAATKAAVAKKAIEFATNALGFVAKINEREGSVDDSQLAFELHKAINGSSRRISKNLCSVNLACLAAPKGCWEFDGGGGGGDDQFISASCSANGSVCGRPDSCSYGETFEENRDKNVSEALDLSLKEGEGSCSMKTINFGGDDNGSMDFESLSFCKEEEESIEQNSKRCDAKKPDCNLFKYYQRRRKKNDRYFLKYRRKKSDRYFFKYSKRKTRLKAIPPQASA</sequence>
<proteinExistence type="predicted"/>
<evidence type="ECO:0000256" key="1">
    <source>
        <dbReference type="SAM" id="MobiDB-lite"/>
    </source>
</evidence>
<dbReference type="KEGG" id="zju:107421509"/>
<protein>
    <submittedName>
        <fullName evidence="3">Uncharacterized protein LOC107421509</fullName>
    </submittedName>
</protein>
<dbReference type="RefSeq" id="XP_015886246.3">
    <property type="nucleotide sequence ID" value="XM_016030760.4"/>
</dbReference>
<gene>
    <name evidence="3" type="primary">LOC107421509</name>
</gene>
<dbReference type="CDD" id="cd15489">
    <property type="entry name" value="PHD_SF"/>
    <property type="match status" value="1"/>
</dbReference>
<organism evidence="2 3">
    <name type="scientific">Ziziphus jujuba</name>
    <name type="common">Chinese jujube</name>
    <name type="synonym">Ziziphus sativa</name>
    <dbReference type="NCBI Taxonomy" id="326968"/>
    <lineage>
        <taxon>Eukaryota</taxon>
        <taxon>Viridiplantae</taxon>
        <taxon>Streptophyta</taxon>
        <taxon>Embryophyta</taxon>
        <taxon>Tracheophyta</taxon>
        <taxon>Spermatophyta</taxon>
        <taxon>Magnoliopsida</taxon>
        <taxon>eudicotyledons</taxon>
        <taxon>Gunneridae</taxon>
        <taxon>Pentapetalae</taxon>
        <taxon>rosids</taxon>
        <taxon>fabids</taxon>
        <taxon>Rosales</taxon>
        <taxon>Rhamnaceae</taxon>
        <taxon>Paliureae</taxon>
        <taxon>Ziziphus</taxon>
    </lineage>
</organism>
<accession>A0A6P3ZWS3</accession>
<reference evidence="3" key="1">
    <citation type="submission" date="2025-08" db="UniProtKB">
        <authorList>
            <consortium name="RefSeq"/>
        </authorList>
    </citation>
    <scope>IDENTIFICATION</scope>
    <source>
        <tissue evidence="3">Seedling</tissue>
    </source>
</reference>
<name>A0A6P3ZWS3_ZIZJJ</name>
<feature type="region of interest" description="Disordered" evidence="1">
    <location>
        <begin position="1"/>
        <end position="47"/>
    </location>
</feature>
<keyword evidence="2" id="KW-1185">Reference proteome</keyword>
<dbReference type="PANTHER" id="PTHR38530">
    <property type="entry name" value="OS06G0468300 PROTEIN"/>
    <property type="match status" value="1"/>
</dbReference>